<dbReference type="Proteomes" id="UP000265520">
    <property type="component" value="Unassembled WGS sequence"/>
</dbReference>
<accession>A0A392Q4S5</accession>
<evidence type="ECO:0000313" key="2">
    <source>
        <dbReference type="Proteomes" id="UP000265520"/>
    </source>
</evidence>
<dbReference type="EMBL" id="LXQA010109305">
    <property type="protein sequence ID" value="MCI18255.1"/>
    <property type="molecule type" value="Genomic_DNA"/>
</dbReference>
<proteinExistence type="predicted"/>
<sequence>EFCGDWKILGTARNGGKQQKLCFAYRAARPASFNPRLARLAAQLLLHAFYSSLLPHVITQCKKFRPAPFPSN</sequence>
<reference evidence="1 2" key="1">
    <citation type="journal article" date="2018" name="Front. Plant Sci.">
        <title>Red Clover (Trifolium pratense) and Zigzag Clover (T. medium) - A Picture of Genomic Similarities and Differences.</title>
        <authorList>
            <person name="Dluhosova J."/>
            <person name="Istvanek J."/>
            <person name="Nedelnik J."/>
            <person name="Repkova J."/>
        </authorList>
    </citation>
    <scope>NUCLEOTIDE SEQUENCE [LARGE SCALE GENOMIC DNA]</scope>
    <source>
        <strain evidence="2">cv. 10/8</strain>
        <tissue evidence="1">Leaf</tissue>
    </source>
</reference>
<name>A0A392Q4S5_9FABA</name>
<dbReference type="AlphaFoldDB" id="A0A392Q4S5"/>
<protein>
    <submittedName>
        <fullName evidence="1">Uncharacterized protein</fullName>
    </submittedName>
</protein>
<feature type="non-terminal residue" evidence="1">
    <location>
        <position position="1"/>
    </location>
</feature>
<keyword evidence="2" id="KW-1185">Reference proteome</keyword>
<comment type="caution">
    <text evidence="1">The sequence shown here is derived from an EMBL/GenBank/DDBJ whole genome shotgun (WGS) entry which is preliminary data.</text>
</comment>
<evidence type="ECO:0000313" key="1">
    <source>
        <dbReference type="EMBL" id="MCI18255.1"/>
    </source>
</evidence>
<organism evidence="1 2">
    <name type="scientific">Trifolium medium</name>
    <dbReference type="NCBI Taxonomy" id="97028"/>
    <lineage>
        <taxon>Eukaryota</taxon>
        <taxon>Viridiplantae</taxon>
        <taxon>Streptophyta</taxon>
        <taxon>Embryophyta</taxon>
        <taxon>Tracheophyta</taxon>
        <taxon>Spermatophyta</taxon>
        <taxon>Magnoliopsida</taxon>
        <taxon>eudicotyledons</taxon>
        <taxon>Gunneridae</taxon>
        <taxon>Pentapetalae</taxon>
        <taxon>rosids</taxon>
        <taxon>fabids</taxon>
        <taxon>Fabales</taxon>
        <taxon>Fabaceae</taxon>
        <taxon>Papilionoideae</taxon>
        <taxon>50 kb inversion clade</taxon>
        <taxon>NPAAA clade</taxon>
        <taxon>Hologalegina</taxon>
        <taxon>IRL clade</taxon>
        <taxon>Trifolieae</taxon>
        <taxon>Trifolium</taxon>
    </lineage>
</organism>